<comment type="caution">
    <text evidence="4">The sequence shown here is derived from an EMBL/GenBank/DDBJ whole genome shotgun (WGS) entry which is preliminary data.</text>
</comment>
<keyword evidence="5" id="KW-1185">Reference proteome</keyword>
<dbReference type="Gramene" id="Psat02G0089000-T1">
    <property type="protein sequence ID" value="KAI5433797.1"/>
    <property type="gene ID" value="KIW84_020890"/>
</dbReference>
<dbReference type="AlphaFoldDB" id="A0A9D4Y7M4"/>
<keyword evidence="2" id="KW-0804">Transcription</keyword>
<dbReference type="EMBL" id="JAMSHJ010000002">
    <property type="protein sequence ID" value="KAI5433797.1"/>
    <property type="molecule type" value="Genomic_DNA"/>
</dbReference>
<dbReference type="SMART" id="SM00733">
    <property type="entry name" value="Mterf"/>
    <property type="match status" value="4"/>
</dbReference>
<dbReference type="Gramene" id="PSAT_LOCUS10323_t1">
    <property type="protein sequence ID" value="CAL5190268.1"/>
    <property type="gene ID" value="PSAT_LOCUS10323"/>
</dbReference>
<name>A0A9D4Y7M4_PEA</name>
<sequence>MVTLSLLHNLKLVPLFNPILSHQNPISSISLKPSILRCSNSANVPAQSPSPPIRIRRCTKIEAQRALFAYLHYTRHYTLVHADFIAKNSPRFINSLISRVRVNETDDDFGWALRRYLINHPINEFEPFLESIGIKQRDLKLLLPKDLFFLCGDDSVLVDNFHVLFNYGVPRNRMGKIYKEAREVFGYGSGVLSKKFESYESLGLSKSSLVQLFVCCPLLLVGNEVDSQFVVVLDWLKRIGIETGWFVSCMCSKRTYRWETIIDSIELFHQGGYSEKQMYDLFKADPKLLLGGLRKKTFLVIGRLIKLGLDVNEICSCFREHPDMLSSPRMENLMLVIAFLYNIRMEQDAIAHVLYNYMHLLSRHSIKGYKMMSNELGVGKASLCQMIQDDPLQFFSLALKRKQKKNINEFRYDPQKHLEKTSFLRKLGYTDNSEEMEIAMKKFQGRGDKLPERFDCLVEAGLEYNTVVAMVKQVPSILNVRKTALQKKIDFLKNTLGYPIECLVGYPTYLFRDLDTIYARFAMYEWLKKRNAIDRELCLSTIVSTPEKQFVELFVKAHREGPTAWQTINSLSNKFKN</sequence>
<keyword evidence="3" id="KW-0809">Transit peptide</keyword>
<dbReference type="OrthoDB" id="764594at2759"/>
<dbReference type="PANTHER" id="PTHR13068">
    <property type="entry name" value="CGI-12 PROTEIN-RELATED"/>
    <property type="match status" value="1"/>
</dbReference>
<dbReference type="InterPro" id="IPR038538">
    <property type="entry name" value="MTERF_sf"/>
</dbReference>
<protein>
    <submittedName>
        <fullName evidence="4">Uncharacterized protein</fullName>
    </submittedName>
</protein>
<evidence type="ECO:0000256" key="1">
    <source>
        <dbReference type="ARBA" id="ARBA00007692"/>
    </source>
</evidence>
<dbReference type="GO" id="GO:0003676">
    <property type="term" value="F:nucleic acid binding"/>
    <property type="evidence" value="ECO:0007669"/>
    <property type="project" value="InterPro"/>
</dbReference>
<comment type="similarity">
    <text evidence="1">Belongs to the mTERF family.</text>
</comment>
<dbReference type="Pfam" id="PF02536">
    <property type="entry name" value="mTERF"/>
    <property type="match status" value="2"/>
</dbReference>
<evidence type="ECO:0000313" key="5">
    <source>
        <dbReference type="Proteomes" id="UP001058974"/>
    </source>
</evidence>
<keyword evidence="2" id="KW-0806">Transcription termination</keyword>
<proteinExistence type="inferred from homology"/>
<dbReference type="PANTHER" id="PTHR13068:SF103">
    <property type="entry name" value="MITOCHONDRIAL TRANSCRIPTION TERMINATION FACTOR FAMILY PROTEIN"/>
    <property type="match status" value="1"/>
</dbReference>
<accession>A0A9D4Y7M4</accession>
<dbReference type="Proteomes" id="UP001058974">
    <property type="component" value="Chromosome 2"/>
</dbReference>
<organism evidence="4 5">
    <name type="scientific">Pisum sativum</name>
    <name type="common">Garden pea</name>
    <name type="synonym">Lathyrus oleraceus</name>
    <dbReference type="NCBI Taxonomy" id="3888"/>
    <lineage>
        <taxon>Eukaryota</taxon>
        <taxon>Viridiplantae</taxon>
        <taxon>Streptophyta</taxon>
        <taxon>Embryophyta</taxon>
        <taxon>Tracheophyta</taxon>
        <taxon>Spermatophyta</taxon>
        <taxon>Magnoliopsida</taxon>
        <taxon>eudicotyledons</taxon>
        <taxon>Gunneridae</taxon>
        <taxon>Pentapetalae</taxon>
        <taxon>rosids</taxon>
        <taxon>fabids</taxon>
        <taxon>Fabales</taxon>
        <taxon>Fabaceae</taxon>
        <taxon>Papilionoideae</taxon>
        <taxon>50 kb inversion clade</taxon>
        <taxon>NPAAA clade</taxon>
        <taxon>Hologalegina</taxon>
        <taxon>IRL clade</taxon>
        <taxon>Fabeae</taxon>
        <taxon>Lathyrus</taxon>
    </lineage>
</organism>
<reference evidence="4 5" key="1">
    <citation type="journal article" date="2022" name="Nat. Genet.">
        <title>Improved pea reference genome and pan-genome highlight genomic features and evolutionary characteristics.</title>
        <authorList>
            <person name="Yang T."/>
            <person name="Liu R."/>
            <person name="Luo Y."/>
            <person name="Hu S."/>
            <person name="Wang D."/>
            <person name="Wang C."/>
            <person name="Pandey M.K."/>
            <person name="Ge S."/>
            <person name="Xu Q."/>
            <person name="Li N."/>
            <person name="Li G."/>
            <person name="Huang Y."/>
            <person name="Saxena R.K."/>
            <person name="Ji Y."/>
            <person name="Li M."/>
            <person name="Yan X."/>
            <person name="He Y."/>
            <person name="Liu Y."/>
            <person name="Wang X."/>
            <person name="Xiang C."/>
            <person name="Varshney R.K."/>
            <person name="Ding H."/>
            <person name="Gao S."/>
            <person name="Zong X."/>
        </authorList>
    </citation>
    <scope>NUCLEOTIDE SEQUENCE [LARGE SCALE GENOMIC DNA]</scope>
    <source>
        <strain evidence="4 5">cv. Zhongwan 6</strain>
    </source>
</reference>
<evidence type="ECO:0000256" key="3">
    <source>
        <dbReference type="ARBA" id="ARBA00022946"/>
    </source>
</evidence>
<evidence type="ECO:0000256" key="2">
    <source>
        <dbReference type="ARBA" id="ARBA00022472"/>
    </source>
</evidence>
<dbReference type="Gramene" id="Psat2g027960.1">
    <property type="protein sequence ID" value="Psat2g027960.1.cds1"/>
    <property type="gene ID" value="Psat2g027960"/>
</dbReference>
<evidence type="ECO:0000313" key="4">
    <source>
        <dbReference type="EMBL" id="KAI5433797.1"/>
    </source>
</evidence>
<keyword evidence="2" id="KW-0805">Transcription regulation</keyword>
<dbReference type="GO" id="GO:0006353">
    <property type="term" value="P:DNA-templated transcription termination"/>
    <property type="evidence" value="ECO:0007669"/>
    <property type="project" value="UniProtKB-KW"/>
</dbReference>
<dbReference type="InterPro" id="IPR003690">
    <property type="entry name" value="MTERF"/>
</dbReference>
<gene>
    <name evidence="4" type="ORF">KIW84_020890</name>
</gene>
<dbReference type="Gene3D" id="1.25.70.10">
    <property type="entry name" value="Transcription termination factor 3, mitochondrial"/>
    <property type="match status" value="2"/>
</dbReference>